<dbReference type="EMBL" id="AYYY01000003">
    <property type="protein sequence ID" value="KRM62686.1"/>
    <property type="molecule type" value="Genomic_DNA"/>
</dbReference>
<dbReference type="PANTHER" id="PTHR10948">
    <property type="entry name" value="TRANSPOSASE"/>
    <property type="match status" value="1"/>
</dbReference>
<accession>A0A0R2A5H8</accession>
<dbReference type="AlphaFoldDB" id="A0A0R2A5H8"/>
<sequence length="318" mass="37568">MKLSVVKLKFCWKQGHTQAFIAHTLHRARSTISLEIIRSQEFQDFRLFSPKRRQHFYRYNAMIAAGNARERSQHIGRKPLITPELKFLIAKGYEHHWSPDEIIHGNPNIKICRNTIYNWILRGWIPKVSHNQIKHYHRRNRRRKEALEEANRQMIKSRSIDKRPKVINDRKRFGDWKIDCVLPSREGKKVIVTFNERLSRYTFMALAEGQSGEALMPVIDTFMALYGDTVRSITCDHGKEFANTITIMQIEQTYRKELYFAHAYSPEERGTNENSNGLIRTFLPKKHTFESKTQADMKRIAKELNTRPKKVLNWKTCA</sequence>
<reference evidence="2 3" key="1">
    <citation type="journal article" date="2015" name="Genome Announc.">
        <title>Expanding the biotechnology potential of lactobacilli through comparative genomics of 213 strains and associated genera.</title>
        <authorList>
            <person name="Sun Z."/>
            <person name="Harris H.M."/>
            <person name="McCann A."/>
            <person name="Guo C."/>
            <person name="Argimon S."/>
            <person name="Zhang W."/>
            <person name="Yang X."/>
            <person name="Jeffery I.B."/>
            <person name="Cooney J.C."/>
            <person name="Kagawa T.F."/>
            <person name="Liu W."/>
            <person name="Song Y."/>
            <person name="Salvetti E."/>
            <person name="Wrobel A."/>
            <person name="Rasinkangas P."/>
            <person name="Parkhill J."/>
            <person name="Rea M.C."/>
            <person name="O'Sullivan O."/>
            <person name="Ritari J."/>
            <person name="Douillard F.P."/>
            <person name="Paul Ross R."/>
            <person name="Yang R."/>
            <person name="Briner A.E."/>
            <person name="Felis G.E."/>
            <person name="de Vos W.M."/>
            <person name="Barrangou R."/>
            <person name="Klaenhammer T.R."/>
            <person name="Caufield P.W."/>
            <person name="Cui Y."/>
            <person name="Zhang H."/>
            <person name="O'Toole P.W."/>
        </authorList>
    </citation>
    <scope>NUCLEOTIDE SEQUENCE [LARGE SCALE GENOMIC DNA]</scope>
    <source>
        <strain evidence="2 3">DSM 20634</strain>
    </source>
</reference>
<organism evidence="2 3">
    <name type="scientific">Paucilactobacillus vaccinostercus DSM 20634</name>
    <dbReference type="NCBI Taxonomy" id="1423813"/>
    <lineage>
        <taxon>Bacteria</taxon>
        <taxon>Bacillati</taxon>
        <taxon>Bacillota</taxon>
        <taxon>Bacilli</taxon>
        <taxon>Lactobacillales</taxon>
        <taxon>Lactobacillaceae</taxon>
        <taxon>Paucilactobacillus</taxon>
    </lineage>
</organism>
<evidence type="ECO:0000313" key="3">
    <source>
        <dbReference type="Proteomes" id="UP000051733"/>
    </source>
</evidence>
<name>A0A0R2A5H8_9LACO</name>
<dbReference type="Proteomes" id="UP000051733">
    <property type="component" value="Unassembled WGS sequence"/>
</dbReference>
<dbReference type="InterPro" id="IPR001584">
    <property type="entry name" value="Integrase_cat-core"/>
</dbReference>
<protein>
    <submittedName>
        <fullName evidence="2">Integrase</fullName>
    </submittedName>
</protein>
<feature type="domain" description="Integrase catalytic" evidence="1">
    <location>
        <begin position="160"/>
        <end position="318"/>
    </location>
</feature>
<dbReference type="PANTHER" id="PTHR10948:SF23">
    <property type="entry name" value="TRANSPOSASE INSI FOR INSERTION SEQUENCE ELEMENT IS30A-RELATED"/>
    <property type="match status" value="1"/>
</dbReference>
<proteinExistence type="predicted"/>
<dbReference type="PATRIC" id="fig|1423813.3.peg.1842"/>
<dbReference type="Gene3D" id="3.30.420.10">
    <property type="entry name" value="Ribonuclease H-like superfamily/Ribonuclease H"/>
    <property type="match status" value="1"/>
</dbReference>
<evidence type="ECO:0000313" key="2">
    <source>
        <dbReference type="EMBL" id="KRM62686.1"/>
    </source>
</evidence>
<dbReference type="GO" id="GO:0003676">
    <property type="term" value="F:nucleic acid binding"/>
    <property type="evidence" value="ECO:0007669"/>
    <property type="project" value="InterPro"/>
</dbReference>
<evidence type="ECO:0000259" key="1">
    <source>
        <dbReference type="PROSITE" id="PS50994"/>
    </source>
</evidence>
<dbReference type="GO" id="GO:0005829">
    <property type="term" value="C:cytosol"/>
    <property type="evidence" value="ECO:0007669"/>
    <property type="project" value="TreeGrafter"/>
</dbReference>
<dbReference type="GO" id="GO:0032196">
    <property type="term" value="P:transposition"/>
    <property type="evidence" value="ECO:0007669"/>
    <property type="project" value="TreeGrafter"/>
</dbReference>
<dbReference type="SUPFAM" id="SSF53098">
    <property type="entry name" value="Ribonuclease H-like"/>
    <property type="match status" value="1"/>
</dbReference>
<dbReference type="InterPro" id="IPR012337">
    <property type="entry name" value="RNaseH-like_sf"/>
</dbReference>
<dbReference type="NCBIfam" id="NF033563">
    <property type="entry name" value="transpos_IS30"/>
    <property type="match status" value="1"/>
</dbReference>
<dbReference type="PROSITE" id="PS50994">
    <property type="entry name" value="INTEGRASE"/>
    <property type="match status" value="1"/>
</dbReference>
<dbReference type="InterPro" id="IPR051917">
    <property type="entry name" value="Transposase-Integrase"/>
</dbReference>
<comment type="caution">
    <text evidence="2">The sequence shown here is derived from an EMBL/GenBank/DDBJ whole genome shotgun (WGS) entry which is preliminary data.</text>
</comment>
<dbReference type="InterPro" id="IPR053392">
    <property type="entry name" value="Transposase_IS30-like"/>
</dbReference>
<dbReference type="GO" id="GO:0004803">
    <property type="term" value="F:transposase activity"/>
    <property type="evidence" value="ECO:0007669"/>
    <property type="project" value="TreeGrafter"/>
</dbReference>
<gene>
    <name evidence="2" type="ORF">FC26_GL001812</name>
</gene>
<keyword evidence="3" id="KW-1185">Reference proteome</keyword>
<dbReference type="OrthoDB" id="9781678at2"/>
<dbReference type="GO" id="GO:0015074">
    <property type="term" value="P:DNA integration"/>
    <property type="evidence" value="ECO:0007669"/>
    <property type="project" value="InterPro"/>
</dbReference>
<dbReference type="InterPro" id="IPR036397">
    <property type="entry name" value="RNaseH_sf"/>
</dbReference>